<feature type="domain" description="DUF3741" evidence="1">
    <location>
        <begin position="28"/>
        <end position="40"/>
    </location>
</feature>
<evidence type="ECO:0000313" key="2">
    <source>
        <dbReference type="EMBL" id="KAG6478422.1"/>
    </source>
</evidence>
<gene>
    <name evidence="2" type="ORF">ZIOFF_061864</name>
</gene>
<comment type="caution">
    <text evidence="2">The sequence shown here is derived from an EMBL/GenBank/DDBJ whole genome shotgun (WGS) entry which is preliminary data.</text>
</comment>
<dbReference type="Pfam" id="PF14383">
    <property type="entry name" value="VARLMGL"/>
    <property type="match status" value="1"/>
</dbReference>
<dbReference type="AlphaFoldDB" id="A0A8J5KDW4"/>
<organism evidence="2 3">
    <name type="scientific">Zingiber officinale</name>
    <name type="common">Ginger</name>
    <name type="synonym">Amomum zingiber</name>
    <dbReference type="NCBI Taxonomy" id="94328"/>
    <lineage>
        <taxon>Eukaryota</taxon>
        <taxon>Viridiplantae</taxon>
        <taxon>Streptophyta</taxon>
        <taxon>Embryophyta</taxon>
        <taxon>Tracheophyta</taxon>
        <taxon>Spermatophyta</taxon>
        <taxon>Magnoliopsida</taxon>
        <taxon>Liliopsida</taxon>
        <taxon>Zingiberales</taxon>
        <taxon>Zingiberaceae</taxon>
        <taxon>Zingiber</taxon>
    </lineage>
</organism>
<dbReference type="EMBL" id="JACMSC010000017">
    <property type="protein sequence ID" value="KAG6478422.1"/>
    <property type="molecule type" value="Genomic_DNA"/>
</dbReference>
<protein>
    <recommendedName>
        <fullName evidence="1">DUF3741 domain-containing protein</fullName>
    </recommendedName>
</protein>
<keyword evidence="3" id="KW-1185">Reference proteome</keyword>
<dbReference type="PANTHER" id="PTHR46634:SF3">
    <property type="entry name" value="M REDUCTASE II SUBUNIT GAMMA, PUTATIVE (DUF3741)-RELATED"/>
    <property type="match status" value="1"/>
</dbReference>
<proteinExistence type="predicted"/>
<sequence>MRSIYPVVKDMEGEQETGSDIESRLIVPGVVARLMGLDSMAVQNSMRRKAKARNKNCLSTGFVGEFHQCQWQEGGNSMPCEVHSFAGEEDCRDIYEVEQPLKNT</sequence>
<dbReference type="Proteomes" id="UP000734854">
    <property type="component" value="Unassembled WGS sequence"/>
</dbReference>
<dbReference type="InterPro" id="IPR032795">
    <property type="entry name" value="DUF3741-assoc"/>
</dbReference>
<dbReference type="PANTHER" id="PTHR46634">
    <property type="entry name" value="M REDUCTASE II SUBUNIT GAMMA, PUTATIVE (DUF3741)-RELATED"/>
    <property type="match status" value="1"/>
</dbReference>
<accession>A0A8J5KDW4</accession>
<reference evidence="2 3" key="1">
    <citation type="submission" date="2020-08" db="EMBL/GenBank/DDBJ databases">
        <title>Plant Genome Project.</title>
        <authorList>
            <person name="Zhang R.-G."/>
        </authorList>
    </citation>
    <scope>NUCLEOTIDE SEQUENCE [LARGE SCALE GENOMIC DNA]</scope>
    <source>
        <tissue evidence="2">Rhizome</tissue>
    </source>
</reference>
<evidence type="ECO:0000313" key="3">
    <source>
        <dbReference type="Proteomes" id="UP000734854"/>
    </source>
</evidence>
<evidence type="ECO:0000259" key="1">
    <source>
        <dbReference type="Pfam" id="PF14383"/>
    </source>
</evidence>
<name>A0A8J5KDW4_ZINOF</name>